<proteinExistence type="predicted"/>
<sequence>MKKTNLIITIFFIVFTCLSCKNTSKKEAGTIENKIEKSSEIPSKYFGTFSASVETEATTTGMASISYYFTINEKGANLETNTYHEAIRCNGKYQGKMNNNILELFYIGTEDNCGNEVSNFNIKNEGDKFYIQGLGGEGTFDLWLELKKTK</sequence>
<dbReference type="EMBL" id="JPLY01000007">
    <property type="protein sequence ID" value="KFC18402.1"/>
    <property type="molecule type" value="Genomic_DNA"/>
</dbReference>
<accession>A0A085B7F7</accession>
<dbReference type="eggNOG" id="ENOG5032C0C">
    <property type="taxonomic scope" value="Bacteria"/>
</dbReference>
<protein>
    <submittedName>
        <fullName evidence="1">Uncharacterized protein</fullName>
    </submittedName>
</protein>
<dbReference type="Proteomes" id="UP000028623">
    <property type="component" value="Unassembled WGS sequence"/>
</dbReference>
<dbReference type="RefSeq" id="WP_034978917.1">
    <property type="nucleotide sequence ID" value="NZ_FOFI01000006.1"/>
</dbReference>
<keyword evidence="2" id="KW-1185">Reference proteome</keyword>
<name>A0A085B7F7_9FLAO</name>
<dbReference type="OrthoDB" id="702987at2"/>
<organism evidence="1 2">
    <name type="scientific">Epilithonimonas lactis</name>
    <dbReference type="NCBI Taxonomy" id="421072"/>
    <lineage>
        <taxon>Bacteria</taxon>
        <taxon>Pseudomonadati</taxon>
        <taxon>Bacteroidota</taxon>
        <taxon>Flavobacteriia</taxon>
        <taxon>Flavobacteriales</taxon>
        <taxon>Weeksellaceae</taxon>
        <taxon>Chryseobacterium group</taxon>
        <taxon>Epilithonimonas</taxon>
    </lineage>
</organism>
<evidence type="ECO:0000313" key="1">
    <source>
        <dbReference type="EMBL" id="KFC18402.1"/>
    </source>
</evidence>
<gene>
    <name evidence="1" type="ORF">IO89_18085</name>
</gene>
<evidence type="ECO:0000313" key="2">
    <source>
        <dbReference type="Proteomes" id="UP000028623"/>
    </source>
</evidence>
<dbReference type="AlphaFoldDB" id="A0A085B7F7"/>
<comment type="caution">
    <text evidence="1">The sequence shown here is derived from an EMBL/GenBank/DDBJ whole genome shotgun (WGS) entry which is preliminary data.</text>
</comment>
<dbReference type="STRING" id="421072.SAMN04488097_3685"/>
<reference evidence="1 2" key="1">
    <citation type="submission" date="2014-07" db="EMBL/GenBank/DDBJ databases">
        <title>Epilithonimonas lactis LMG 22401 Genome.</title>
        <authorList>
            <person name="Pipes S.E."/>
            <person name="Stropko S.J."/>
        </authorList>
    </citation>
    <scope>NUCLEOTIDE SEQUENCE [LARGE SCALE GENOMIC DNA]</scope>
    <source>
        <strain evidence="1 2">LMG 24401</strain>
    </source>
</reference>